<reference evidence="2 3" key="1">
    <citation type="submission" date="2024-02" db="EMBL/GenBank/DDBJ databases">
        <title>New especies of Spiribacter isolated from saline water.</title>
        <authorList>
            <person name="Leon M.J."/>
            <person name="De La Haba R."/>
            <person name="Sanchez-Porro C."/>
            <person name="Ventosa A."/>
        </authorList>
    </citation>
    <scope>NUCLEOTIDE SEQUENCE [LARGE SCALE GENOMIC DNA]</scope>
    <source>
        <strain evidence="3">ag22IC4-227</strain>
    </source>
</reference>
<evidence type="ECO:0000313" key="2">
    <source>
        <dbReference type="EMBL" id="MEX0385685.1"/>
    </source>
</evidence>
<dbReference type="PANTHER" id="PTHR46401">
    <property type="entry name" value="GLYCOSYLTRANSFERASE WBBK-RELATED"/>
    <property type="match status" value="1"/>
</dbReference>
<dbReference type="Gene3D" id="3.40.50.2000">
    <property type="entry name" value="Glycogen Phosphorylase B"/>
    <property type="match status" value="2"/>
</dbReference>
<evidence type="ECO:0000313" key="3">
    <source>
        <dbReference type="Proteomes" id="UP001556653"/>
    </source>
</evidence>
<dbReference type="Pfam" id="PF13692">
    <property type="entry name" value="Glyco_trans_1_4"/>
    <property type="match status" value="1"/>
</dbReference>
<dbReference type="GO" id="GO:0016757">
    <property type="term" value="F:glycosyltransferase activity"/>
    <property type="evidence" value="ECO:0007669"/>
    <property type="project" value="UniProtKB-KW"/>
</dbReference>
<gene>
    <name evidence="2" type="ORF">V6X64_01575</name>
</gene>
<protein>
    <submittedName>
        <fullName evidence="2">Glycosyltransferase family 4 protein</fullName>
        <ecNumber evidence="2">2.4.-.-</ecNumber>
    </submittedName>
</protein>
<name>A0ABV3S6S2_9GAMM</name>
<dbReference type="SUPFAM" id="SSF53756">
    <property type="entry name" value="UDP-Glycosyltransferase/glycogen phosphorylase"/>
    <property type="match status" value="1"/>
</dbReference>
<dbReference type="RefSeq" id="WP_367966166.1">
    <property type="nucleotide sequence ID" value="NZ_JBAKFJ010000001.1"/>
</dbReference>
<dbReference type="PANTHER" id="PTHR46401:SF2">
    <property type="entry name" value="GLYCOSYLTRANSFERASE WBBK-RELATED"/>
    <property type="match status" value="1"/>
</dbReference>
<dbReference type="EC" id="2.4.-.-" evidence="2"/>
<keyword evidence="3" id="KW-1185">Reference proteome</keyword>
<organism evidence="2 3">
    <name type="scientific">Spiribacter onubensis</name>
    <dbReference type="NCBI Taxonomy" id="3122420"/>
    <lineage>
        <taxon>Bacteria</taxon>
        <taxon>Pseudomonadati</taxon>
        <taxon>Pseudomonadota</taxon>
        <taxon>Gammaproteobacteria</taxon>
        <taxon>Chromatiales</taxon>
        <taxon>Ectothiorhodospiraceae</taxon>
        <taxon>Spiribacter</taxon>
    </lineage>
</organism>
<dbReference type="EMBL" id="JBAKFJ010000001">
    <property type="protein sequence ID" value="MEX0385685.1"/>
    <property type="molecule type" value="Genomic_DNA"/>
</dbReference>
<keyword evidence="2" id="KW-0328">Glycosyltransferase</keyword>
<sequence>MSGCHFLVPGALDRPTGGSRYDREIVEGLRGRGLSVAVSELPGRFPDADGAARTAVDGALAALPDGTTVVVDGLVLGGLPEIFSHHTRRLRLHALIHHPLADESGIDPVLARRMLERETRAVAQARCVITTSGFTASRLRELGIHRGATEVIEPGCSPRPLATGSGDGTPTLLCVAALSPRKAQHVLLDALSRITDRRWRCRLAGPAGLNPAYAAALSAQRDALGLASRVALEGTLDAAELDAAYQGADLFVLPSRYEGYGMVINEAMAYGLPVVTTTGGALARTLPRDAGLAVPPDDTAALARALQRLLDDHALRQSLAEGARRARDRLTGWAPGIQRFMTLLDRDNNA</sequence>
<dbReference type="Proteomes" id="UP001556653">
    <property type="component" value="Unassembled WGS sequence"/>
</dbReference>
<dbReference type="CDD" id="cd03801">
    <property type="entry name" value="GT4_PimA-like"/>
    <property type="match status" value="1"/>
</dbReference>
<evidence type="ECO:0000256" key="1">
    <source>
        <dbReference type="ARBA" id="ARBA00022679"/>
    </source>
</evidence>
<comment type="caution">
    <text evidence="2">The sequence shown here is derived from an EMBL/GenBank/DDBJ whole genome shotgun (WGS) entry which is preliminary data.</text>
</comment>
<accession>A0ABV3S6S2</accession>
<proteinExistence type="predicted"/>
<keyword evidence="1 2" id="KW-0808">Transferase</keyword>